<evidence type="ECO:0000256" key="2">
    <source>
        <dbReference type="SAM" id="Phobius"/>
    </source>
</evidence>
<feature type="chain" id="PRO_5033437193" evidence="3">
    <location>
        <begin position="22"/>
        <end position="778"/>
    </location>
</feature>
<dbReference type="GO" id="GO:0055085">
    <property type="term" value="P:transmembrane transport"/>
    <property type="evidence" value="ECO:0007669"/>
    <property type="project" value="TreeGrafter"/>
</dbReference>
<evidence type="ECO:0000259" key="4">
    <source>
        <dbReference type="Pfam" id="PF06011"/>
    </source>
</evidence>
<evidence type="ECO:0000313" key="6">
    <source>
        <dbReference type="EMBL" id="VFT89579.1"/>
    </source>
</evidence>
<evidence type="ECO:0000256" key="3">
    <source>
        <dbReference type="SAM" id="SignalP"/>
    </source>
</evidence>
<dbReference type="PANTHER" id="PTHR31145:SF6">
    <property type="entry name" value="INTEGRAL MEMBRANE PROTEIN (AFU_ORTHOLOGUE AFUA_7G01610)"/>
    <property type="match status" value="1"/>
</dbReference>
<reference evidence="5" key="2">
    <citation type="submission" date="2019-06" db="EMBL/GenBank/DDBJ databases">
        <title>Genomics analysis of Aphanomyces spp. identifies a new class of oomycete effector associated with host adaptation.</title>
        <authorList>
            <person name="Gaulin E."/>
        </authorList>
    </citation>
    <scope>NUCLEOTIDE SEQUENCE</scope>
    <source>
        <strain evidence="5">CBS 578.67</strain>
    </source>
</reference>
<sequence>MLSRATLLAALLGVLLDLVHGGPVHVCRVSSIKPIVNPTIVNGTTLAPSAQTTTVAPDANQTSNNATVVPNTTVPLLTTVTPKTTSTPVVTNATDGVTTTVPTTKTPLVNRTTTTAPQTTTAPTTTALRSGVRNLADTSAVTTTSIPSTTTTAAPMTTKTPTTTSSTMTPTTTSATSTVSPTTTPQVTDTASTTAAPSNSSNTTAAPTPGIASGDVACDEAFYSQWTTRNITCNGMPLDVSMAAAAASCVPVTDAASACRSVCAFPSCDGATWSYGANATGFLSSVYTNMPSLLPYALPGAVTSIGGACRLVQQANGLVVEECVCGQNLNGFNWTNSSSWGNASTPSSPSSSDVIIATPTPRPTPEFQLPMPAVVSLTQSTATATLAVTTIAVVSSTVMGTTTAATTAVASGSAVMVTLDIVQFGSLLNQLPLSQKTQILESMATSMKYAVFNFIEVGPGAPTVSTRRLADAVATCADGICSYSAKLGISKFNLFVTTLVGIFLVGAALLVLYGLVAGAATLLAPTRGYAGAWFHHLVGALVMLGLASQYAIGVTATYEIYLSTTTHSFGYAFVLAILSLLGLALGILAFGFYIIRKHEDEIKDVDQILHKEKAVNQRYGSLYDEYTFENRFFFAPKMLLALLCGMTTGAAFLDNSTQVILVLVFHVLFLVHLERCQPFQTRFMQHSMSLIMVMKILTLVLSLFLIASVAGLSSGFHDAVSHVIVGIQLLVLVGLMVRQVVLLYQRYRAMQDMKKQKTDSALRPLSTEQVEHMKLGRL</sequence>
<evidence type="ECO:0000313" key="5">
    <source>
        <dbReference type="EMBL" id="KAF0696536.1"/>
    </source>
</evidence>
<keyword evidence="2" id="KW-0472">Membrane</keyword>
<evidence type="ECO:0000256" key="1">
    <source>
        <dbReference type="SAM" id="MobiDB-lite"/>
    </source>
</evidence>
<keyword evidence="7" id="KW-1185">Reference proteome</keyword>
<organism evidence="6 7">
    <name type="scientific">Aphanomyces stellatus</name>
    <dbReference type="NCBI Taxonomy" id="120398"/>
    <lineage>
        <taxon>Eukaryota</taxon>
        <taxon>Sar</taxon>
        <taxon>Stramenopiles</taxon>
        <taxon>Oomycota</taxon>
        <taxon>Saprolegniomycetes</taxon>
        <taxon>Saprolegniales</taxon>
        <taxon>Verrucalvaceae</taxon>
        <taxon>Aphanomyces</taxon>
    </lineage>
</organism>
<keyword evidence="2" id="KW-0812">Transmembrane</keyword>
<accession>A0A485KWS0</accession>
<feature type="transmembrane region" description="Helical" evidence="2">
    <location>
        <begin position="532"/>
        <end position="552"/>
    </location>
</feature>
<evidence type="ECO:0000313" key="7">
    <source>
        <dbReference type="Proteomes" id="UP000332933"/>
    </source>
</evidence>
<name>A0A485KWS0_9STRA</name>
<feature type="transmembrane region" description="Helical" evidence="2">
    <location>
        <begin position="719"/>
        <end position="744"/>
    </location>
</feature>
<dbReference type="GO" id="GO:0016020">
    <property type="term" value="C:membrane"/>
    <property type="evidence" value="ECO:0007669"/>
    <property type="project" value="TreeGrafter"/>
</dbReference>
<dbReference type="OrthoDB" id="5312224at2759"/>
<dbReference type="Proteomes" id="UP000332933">
    <property type="component" value="Unassembled WGS sequence"/>
</dbReference>
<feature type="transmembrane region" description="Helical" evidence="2">
    <location>
        <begin position="659"/>
        <end position="676"/>
    </location>
</feature>
<feature type="domain" description="TRP C-terminal" evidence="4">
    <location>
        <begin position="475"/>
        <end position="757"/>
    </location>
</feature>
<feature type="region of interest" description="Disordered" evidence="1">
    <location>
        <begin position="91"/>
        <end position="210"/>
    </location>
</feature>
<feature type="transmembrane region" description="Helical" evidence="2">
    <location>
        <begin position="494"/>
        <end position="520"/>
    </location>
</feature>
<dbReference type="PANTHER" id="PTHR31145">
    <property type="entry name" value="INTEGRAL MEMBRANE PROTEIN (AFU_ORTHOLOGUE AFUA_7G01610)"/>
    <property type="match status" value="1"/>
</dbReference>
<dbReference type="EMBL" id="CAADRA010005409">
    <property type="protein sequence ID" value="VFT89579.1"/>
    <property type="molecule type" value="Genomic_DNA"/>
</dbReference>
<dbReference type="Pfam" id="PF06011">
    <property type="entry name" value="TRP"/>
    <property type="match status" value="1"/>
</dbReference>
<dbReference type="AlphaFoldDB" id="A0A485KWS0"/>
<proteinExistence type="predicted"/>
<keyword evidence="2" id="KW-1133">Transmembrane helix</keyword>
<keyword evidence="3" id="KW-0732">Signal</keyword>
<reference evidence="6 7" key="1">
    <citation type="submission" date="2019-03" db="EMBL/GenBank/DDBJ databases">
        <authorList>
            <person name="Gaulin E."/>
            <person name="Dumas B."/>
        </authorList>
    </citation>
    <scope>NUCLEOTIDE SEQUENCE [LARGE SCALE GENOMIC DNA]</scope>
    <source>
        <strain evidence="6">CBS 568.67</strain>
    </source>
</reference>
<dbReference type="InterPro" id="IPR040241">
    <property type="entry name" value="TRP_Flc/Pkd2-like"/>
</dbReference>
<feature type="transmembrane region" description="Helical" evidence="2">
    <location>
        <begin position="688"/>
        <end position="713"/>
    </location>
</feature>
<feature type="compositionally biased region" description="Low complexity" evidence="1">
    <location>
        <begin position="138"/>
        <end position="209"/>
    </location>
</feature>
<feature type="transmembrane region" description="Helical" evidence="2">
    <location>
        <begin position="572"/>
        <end position="595"/>
    </location>
</feature>
<protein>
    <submittedName>
        <fullName evidence="6">Aste57867_12729 protein</fullName>
    </submittedName>
</protein>
<gene>
    <name evidence="6" type="primary">Aste57867_12729</name>
    <name evidence="5" type="ORF">As57867_012681</name>
    <name evidence="6" type="ORF">ASTE57867_12729</name>
</gene>
<feature type="transmembrane region" description="Helical" evidence="2">
    <location>
        <begin position="632"/>
        <end position="653"/>
    </location>
</feature>
<dbReference type="EMBL" id="VJMH01005388">
    <property type="protein sequence ID" value="KAF0696536.1"/>
    <property type="molecule type" value="Genomic_DNA"/>
</dbReference>
<feature type="signal peptide" evidence="3">
    <location>
        <begin position="1"/>
        <end position="21"/>
    </location>
</feature>
<feature type="compositionally biased region" description="Low complexity" evidence="1">
    <location>
        <begin position="91"/>
        <end position="127"/>
    </location>
</feature>
<dbReference type="InterPro" id="IPR010308">
    <property type="entry name" value="TRP_C"/>
</dbReference>